<comment type="similarity">
    <text evidence="1">Belongs to the UPF0435 family.</text>
</comment>
<dbReference type="GeneID" id="64981814"/>
<name>A0AAP8TTA6_9STAP</name>
<evidence type="ECO:0000313" key="6">
    <source>
        <dbReference type="Proteomes" id="UP000242694"/>
    </source>
</evidence>
<accession>A0AAP8TTA6</accession>
<dbReference type="EMBL" id="PZDI01000012">
    <property type="protein sequence ID" value="PTH18735.1"/>
    <property type="molecule type" value="Genomic_DNA"/>
</dbReference>
<proteinExistence type="inferred from homology"/>
<dbReference type="Proteomes" id="UP000242470">
    <property type="component" value="Unassembled WGS sequence"/>
</dbReference>
<dbReference type="RefSeq" id="WP_059107805.1">
    <property type="nucleotide sequence ID" value="NZ_AP024589.1"/>
</dbReference>
<reference evidence="4" key="3">
    <citation type="submission" date="2018-03" db="EMBL/GenBank/DDBJ databases">
        <authorList>
            <person name="Naushad S."/>
        </authorList>
    </citation>
    <scope>NUCLEOTIDE SEQUENCE</scope>
    <source>
        <strain evidence="4">SNUC 993</strain>
    </source>
</reference>
<dbReference type="InterPro" id="IPR009507">
    <property type="entry name" value="UPF0435"/>
</dbReference>
<evidence type="ECO:0000313" key="3">
    <source>
        <dbReference type="EMBL" id="PNZ67823.1"/>
    </source>
</evidence>
<reference evidence="3 5" key="2">
    <citation type="submission" date="2017-08" db="EMBL/GenBank/DDBJ databases">
        <title>Draft genome sequences of 64 type strains of genus Staph aureus.</title>
        <authorList>
            <person name="Cole K."/>
            <person name="Golubchik T."/>
            <person name="Russell J."/>
            <person name="Foster D."/>
            <person name="Llewelyn M."/>
            <person name="Wilson D."/>
            <person name="Crook D."/>
            <person name="Paul J."/>
        </authorList>
    </citation>
    <scope>NUCLEOTIDE SEQUENCE [LARGE SCALE GENOMIC DNA]</scope>
    <source>
        <strain evidence="3 5">NCTC 12101</strain>
    </source>
</reference>
<sequence>MALTNKEMITEIRSQLNVVNQGLIDPDKFTQANQEDIETIHQFVMSKQSFTPSEVTAIANELGQLRD</sequence>
<evidence type="ECO:0000313" key="5">
    <source>
        <dbReference type="Proteomes" id="UP000242470"/>
    </source>
</evidence>
<evidence type="ECO:0000313" key="2">
    <source>
        <dbReference type="EMBL" id="MDN4532020.1"/>
    </source>
</evidence>
<comment type="caution">
    <text evidence="3">The sequence shown here is derived from an EMBL/GenBank/DDBJ whole genome shotgun (WGS) entry which is preliminary data.</text>
</comment>
<evidence type="ECO:0000313" key="4">
    <source>
        <dbReference type="EMBL" id="PTH18735.1"/>
    </source>
</evidence>
<dbReference type="Pfam" id="PF06569">
    <property type="entry name" value="DUF1128"/>
    <property type="match status" value="1"/>
</dbReference>
<keyword evidence="6" id="KW-1185">Reference proteome</keyword>
<organism evidence="3 5">
    <name type="scientific">Staphylococcus auricularis</name>
    <dbReference type="NCBI Taxonomy" id="29379"/>
    <lineage>
        <taxon>Bacteria</taxon>
        <taxon>Bacillati</taxon>
        <taxon>Bacillota</taxon>
        <taxon>Bacilli</taxon>
        <taxon>Bacillales</taxon>
        <taxon>Staphylococcaceae</taxon>
        <taxon>Staphylococcus</taxon>
    </lineage>
</organism>
<dbReference type="HAMAP" id="MF_00829">
    <property type="entry name" value="UPF0435"/>
    <property type="match status" value="1"/>
</dbReference>
<reference evidence="4 6" key="1">
    <citation type="journal article" date="2016" name="Front. Microbiol.">
        <title>Comprehensive Phylogenetic Analysis of Bovine Non-aureus Staphylococci Species Based on Whole-Genome Sequencing.</title>
        <authorList>
            <person name="Naushad S."/>
            <person name="Barkema H.W."/>
            <person name="Luby C."/>
            <person name="Condas L.A."/>
            <person name="Nobrega D.B."/>
            <person name="Carson D.A."/>
            <person name="De Buck J."/>
        </authorList>
    </citation>
    <scope>NUCLEOTIDE SEQUENCE [LARGE SCALE GENOMIC DNA]</scope>
    <source>
        <strain evidence="4 6">SNUC 993</strain>
    </source>
</reference>
<dbReference type="EMBL" id="JAUHQC010000001">
    <property type="protein sequence ID" value="MDN4532020.1"/>
    <property type="molecule type" value="Genomic_DNA"/>
</dbReference>
<dbReference type="AlphaFoldDB" id="A0AAP8TTA6"/>
<dbReference type="Proteomes" id="UP000242694">
    <property type="component" value="Unassembled WGS sequence"/>
</dbReference>
<reference evidence="2" key="4">
    <citation type="submission" date="2023-07" db="EMBL/GenBank/DDBJ databases">
        <title>Evaluation of the beneficial properties of pineapple isolates.</title>
        <authorList>
            <person name="Adefiranye O."/>
        </authorList>
    </citation>
    <scope>NUCLEOTIDE SEQUENCE</scope>
    <source>
        <strain evidence="2">PAPLE_T1</strain>
    </source>
</reference>
<gene>
    <name evidence="4" type="ORF">BU607_04040</name>
    <name evidence="3" type="ORF">CD158_05265</name>
    <name evidence="2" type="ORF">QYH67_00100</name>
</gene>
<evidence type="ECO:0000256" key="1">
    <source>
        <dbReference type="HAMAP-Rule" id="MF_00829"/>
    </source>
</evidence>
<dbReference type="Proteomes" id="UP001171687">
    <property type="component" value="Unassembled WGS sequence"/>
</dbReference>
<dbReference type="EMBL" id="PPQW01000023">
    <property type="protein sequence ID" value="PNZ67823.1"/>
    <property type="molecule type" value="Genomic_DNA"/>
</dbReference>
<protein>
    <recommendedName>
        <fullName evidence="1">UPF0435 protein BU607_04040</fullName>
    </recommendedName>
</protein>